<gene>
    <name evidence="2" type="ORF">ACFFLM_18380</name>
</gene>
<organism evidence="2 3">
    <name type="scientific">Deinococcus oregonensis</name>
    <dbReference type="NCBI Taxonomy" id="1805970"/>
    <lineage>
        <taxon>Bacteria</taxon>
        <taxon>Thermotogati</taxon>
        <taxon>Deinococcota</taxon>
        <taxon>Deinococci</taxon>
        <taxon>Deinococcales</taxon>
        <taxon>Deinococcaceae</taxon>
        <taxon>Deinococcus</taxon>
    </lineage>
</organism>
<feature type="chain" id="PRO_5045651594" description="Late embryogenesis abundant protein LEA-2 subgroup domain-containing protein" evidence="1">
    <location>
        <begin position="18"/>
        <end position="141"/>
    </location>
</feature>
<keyword evidence="1" id="KW-0732">Signal</keyword>
<sequence length="141" mass="15040">MKRLLLLPLLVAACAPAAQPQAVQVYEGEATVLLRPQQYRLTLTVNPLTYDAKGVMENRSSGDRFSATGTLLPAPDGSQELTVKLEANAGPSARFSILGFGLDGLSAKSDAFLSGTVKGELLAGRLRVNALSYPLTLRRVR</sequence>
<comment type="caution">
    <text evidence="2">The sequence shown here is derived from an EMBL/GenBank/DDBJ whole genome shotgun (WGS) entry which is preliminary data.</text>
</comment>
<dbReference type="Proteomes" id="UP001589733">
    <property type="component" value="Unassembled WGS sequence"/>
</dbReference>
<protein>
    <recommendedName>
        <fullName evidence="4">Late embryogenesis abundant protein LEA-2 subgroup domain-containing protein</fullName>
    </recommendedName>
</protein>
<evidence type="ECO:0000313" key="3">
    <source>
        <dbReference type="Proteomes" id="UP001589733"/>
    </source>
</evidence>
<proteinExistence type="predicted"/>
<reference evidence="2 3" key="1">
    <citation type="submission" date="2024-09" db="EMBL/GenBank/DDBJ databases">
        <authorList>
            <person name="Sun Q."/>
            <person name="Mori K."/>
        </authorList>
    </citation>
    <scope>NUCLEOTIDE SEQUENCE [LARGE SCALE GENOMIC DNA]</scope>
    <source>
        <strain evidence="2 3">JCM 13503</strain>
    </source>
</reference>
<dbReference type="RefSeq" id="WP_380013717.1">
    <property type="nucleotide sequence ID" value="NZ_JBHLYR010000059.1"/>
</dbReference>
<feature type="signal peptide" evidence="1">
    <location>
        <begin position="1"/>
        <end position="17"/>
    </location>
</feature>
<evidence type="ECO:0000256" key="1">
    <source>
        <dbReference type="SAM" id="SignalP"/>
    </source>
</evidence>
<keyword evidence="3" id="KW-1185">Reference proteome</keyword>
<evidence type="ECO:0000313" key="2">
    <source>
        <dbReference type="EMBL" id="MFB9993925.1"/>
    </source>
</evidence>
<accession>A0ABV6B2K4</accession>
<dbReference type="EMBL" id="JBHLYR010000059">
    <property type="protein sequence ID" value="MFB9993925.1"/>
    <property type="molecule type" value="Genomic_DNA"/>
</dbReference>
<evidence type="ECO:0008006" key="4">
    <source>
        <dbReference type="Google" id="ProtNLM"/>
    </source>
</evidence>
<name>A0ABV6B2K4_9DEIO</name>